<sequence>MFRSATGIVRSQVTTRHIIQLRAMSSAAAASTDKLVLSERHGPVLVLTLNRPKALNALSSPLFGELNKEFESAQRDDGVRAVVLTGGEKVFAAGRNPLLCMDSVPRSPIRLSPILNRQQISHLPSFPSLPAAGADIKEMKDKTLAESYKENYLASWAKITDFTKPVIGAVNGYALGGGCELAMMCDILIASPTATFGQPEITLGILPGAGGTQRLTHLVGKARAMEIVLTGRKVKAEEAERIGLVSRLVQGDGKECVAEAVKVATLIAGYGGIAVQAAKEAVNAGTFRPSPLPHIYIRLTRPPSTASNLPLNEGLRLERRLFHSMFGTADQKEGMAAFAEKRPANFSHL</sequence>
<gene>
    <name evidence="1" type="ORF">QFC24_000147</name>
</gene>
<name>A0ACC2XW45_9TREE</name>
<evidence type="ECO:0000313" key="2">
    <source>
        <dbReference type="Proteomes" id="UP001234202"/>
    </source>
</evidence>
<organism evidence="1 2">
    <name type="scientific">Naganishia onofrii</name>
    <dbReference type="NCBI Taxonomy" id="1851511"/>
    <lineage>
        <taxon>Eukaryota</taxon>
        <taxon>Fungi</taxon>
        <taxon>Dikarya</taxon>
        <taxon>Basidiomycota</taxon>
        <taxon>Agaricomycotina</taxon>
        <taxon>Tremellomycetes</taxon>
        <taxon>Filobasidiales</taxon>
        <taxon>Filobasidiaceae</taxon>
        <taxon>Naganishia</taxon>
    </lineage>
</organism>
<evidence type="ECO:0000313" key="1">
    <source>
        <dbReference type="EMBL" id="KAJ9127863.1"/>
    </source>
</evidence>
<protein>
    <submittedName>
        <fullName evidence="1">Uncharacterized protein</fullName>
    </submittedName>
</protein>
<comment type="caution">
    <text evidence="1">The sequence shown here is derived from an EMBL/GenBank/DDBJ whole genome shotgun (WGS) entry which is preliminary data.</text>
</comment>
<dbReference type="EMBL" id="JASBWV010000001">
    <property type="protein sequence ID" value="KAJ9127863.1"/>
    <property type="molecule type" value="Genomic_DNA"/>
</dbReference>
<reference evidence="1" key="1">
    <citation type="submission" date="2023-04" db="EMBL/GenBank/DDBJ databases">
        <title>Draft Genome sequencing of Naganishia species isolated from polar environments using Oxford Nanopore Technology.</title>
        <authorList>
            <person name="Leo P."/>
            <person name="Venkateswaran K."/>
        </authorList>
    </citation>
    <scope>NUCLEOTIDE SEQUENCE</scope>
    <source>
        <strain evidence="1">DBVPG 5303</strain>
    </source>
</reference>
<accession>A0ACC2XW45</accession>
<proteinExistence type="predicted"/>
<keyword evidence="2" id="KW-1185">Reference proteome</keyword>
<dbReference type="Proteomes" id="UP001234202">
    <property type="component" value="Unassembled WGS sequence"/>
</dbReference>